<evidence type="ECO:0000256" key="3">
    <source>
        <dbReference type="ARBA" id="ARBA00023139"/>
    </source>
</evidence>
<keyword evidence="5 6" id="KW-0449">Lipoprotein</keyword>
<dbReference type="Pfam" id="PF04390">
    <property type="entry name" value="LptE"/>
    <property type="match status" value="1"/>
</dbReference>
<name>A0ABY4S8R3_AQUTE</name>
<sequence length="164" mass="17999">MQRRQLLGHSAALAAGALLAGCGFQLQRPPELPFRTIALTGFNPRSPLLAELRSRLGNTQLTENPAQAEVVLQALTDARERSVVATTAAGQVREVQLRSRFNFRVQARGGRVLLPPSELLLTRDMSYNETAALAKEQEEAQLYRAMEADIAQQVLRRLAAVQPA</sequence>
<dbReference type="PANTHER" id="PTHR38098:SF1">
    <property type="entry name" value="LPS-ASSEMBLY LIPOPROTEIN LPTE"/>
    <property type="match status" value="1"/>
</dbReference>
<dbReference type="HAMAP" id="MF_01186">
    <property type="entry name" value="LPS_assembly_LptE"/>
    <property type="match status" value="1"/>
</dbReference>
<reference evidence="7" key="1">
    <citation type="submission" date="2022-05" db="EMBL/GenBank/DDBJ databases">
        <title>An RpoN-dependent PEP-CTERM gene is involved in floc formation of an Aquincola tertiaricarbonis strain.</title>
        <authorList>
            <person name="Qiu D."/>
            <person name="Xia M."/>
        </authorList>
    </citation>
    <scope>NUCLEOTIDE SEQUENCE</scope>
    <source>
        <strain evidence="7">RN12</strain>
    </source>
</reference>
<evidence type="ECO:0000256" key="5">
    <source>
        <dbReference type="ARBA" id="ARBA00023288"/>
    </source>
</evidence>
<comment type="subcellular location">
    <subcellularLocation>
        <location evidence="6">Cell outer membrane</location>
        <topology evidence="6">Lipid-anchor</topology>
    </subcellularLocation>
</comment>
<evidence type="ECO:0000256" key="4">
    <source>
        <dbReference type="ARBA" id="ARBA00023237"/>
    </source>
</evidence>
<accession>A0ABY4S8R3</accession>
<dbReference type="PANTHER" id="PTHR38098">
    <property type="entry name" value="LPS-ASSEMBLY LIPOPROTEIN LPTE"/>
    <property type="match status" value="1"/>
</dbReference>
<keyword evidence="1 6" id="KW-0732">Signal</keyword>
<comment type="subunit">
    <text evidence="6">Component of the lipopolysaccharide transport and assembly complex. Interacts with LptD.</text>
</comment>
<gene>
    <name evidence="6 7" type="primary">lptE</name>
    <name evidence="7" type="ORF">MW290_29800</name>
</gene>
<evidence type="ECO:0000256" key="2">
    <source>
        <dbReference type="ARBA" id="ARBA00023136"/>
    </source>
</evidence>
<protein>
    <recommendedName>
        <fullName evidence="6">LPS-assembly lipoprotein LptE</fullName>
    </recommendedName>
</protein>
<keyword evidence="3 6" id="KW-0564">Palmitate</keyword>
<comment type="similarity">
    <text evidence="6">Belongs to the LptE lipoprotein family.</text>
</comment>
<evidence type="ECO:0000313" key="8">
    <source>
        <dbReference type="Proteomes" id="UP001056201"/>
    </source>
</evidence>
<keyword evidence="2 6" id="KW-0472">Membrane</keyword>
<dbReference type="Proteomes" id="UP001056201">
    <property type="component" value="Chromosome 2"/>
</dbReference>
<dbReference type="PROSITE" id="PS51257">
    <property type="entry name" value="PROKAR_LIPOPROTEIN"/>
    <property type="match status" value="1"/>
</dbReference>
<dbReference type="RefSeq" id="WP_250197965.1">
    <property type="nucleotide sequence ID" value="NZ_CP097636.1"/>
</dbReference>
<evidence type="ECO:0000256" key="6">
    <source>
        <dbReference type="HAMAP-Rule" id="MF_01186"/>
    </source>
</evidence>
<comment type="function">
    <text evidence="6">Together with LptD, is involved in the assembly of lipopolysaccharide (LPS) at the surface of the outer membrane. Required for the proper assembly of LptD. Binds LPS and may serve as the LPS recognition site at the outer membrane.</text>
</comment>
<keyword evidence="8" id="KW-1185">Reference proteome</keyword>
<organism evidence="7 8">
    <name type="scientific">Aquincola tertiaricarbonis</name>
    <dbReference type="NCBI Taxonomy" id="391953"/>
    <lineage>
        <taxon>Bacteria</taxon>
        <taxon>Pseudomonadati</taxon>
        <taxon>Pseudomonadota</taxon>
        <taxon>Betaproteobacteria</taxon>
        <taxon>Burkholderiales</taxon>
        <taxon>Sphaerotilaceae</taxon>
        <taxon>Aquincola</taxon>
    </lineage>
</organism>
<evidence type="ECO:0000313" key="7">
    <source>
        <dbReference type="EMBL" id="URI09742.1"/>
    </source>
</evidence>
<evidence type="ECO:0000256" key="1">
    <source>
        <dbReference type="ARBA" id="ARBA00022729"/>
    </source>
</evidence>
<dbReference type="EMBL" id="CP097636">
    <property type="protein sequence ID" value="URI09742.1"/>
    <property type="molecule type" value="Genomic_DNA"/>
</dbReference>
<dbReference type="Gene3D" id="3.30.160.150">
    <property type="entry name" value="Lipoprotein like domain"/>
    <property type="match status" value="1"/>
</dbReference>
<proteinExistence type="inferred from homology"/>
<dbReference type="InterPro" id="IPR007485">
    <property type="entry name" value="LPS_assembly_LptE"/>
</dbReference>
<keyword evidence="4 6" id="KW-0998">Cell outer membrane</keyword>